<dbReference type="InterPro" id="IPR036259">
    <property type="entry name" value="MFS_trans_sf"/>
</dbReference>
<dbReference type="EMBL" id="JANAWD010000204">
    <property type="protein sequence ID" value="KAJ3484031.1"/>
    <property type="molecule type" value="Genomic_DNA"/>
</dbReference>
<evidence type="ECO:0000256" key="6">
    <source>
        <dbReference type="SAM" id="Phobius"/>
    </source>
</evidence>
<evidence type="ECO:0000256" key="2">
    <source>
        <dbReference type="ARBA" id="ARBA00022448"/>
    </source>
</evidence>
<feature type="transmembrane region" description="Helical" evidence="6">
    <location>
        <begin position="20"/>
        <end position="40"/>
    </location>
</feature>
<dbReference type="PANTHER" id="PTHR43791">
    <property type="entry name" value="PERMEASE-RELATED"/>
    <property type="match status" value="1"/>
</dbReference>
<dbReference type="PANTHER" id="PTHR43791:SF6">
    <property type="entry name" value="TRANSPORTER, PUTATIVE (AFU_ORTHOLOGUE AFUA_1G16690)-RELATED"/>
    <property type="match status" value="1"/>
</dbReference>
<keyword evidence="5 6" id="KW-0472">Membrane</keyword>
<comment type="subcellular location">
    <subcellularLocation>
        <location evidence="1">Membrane</location>
        <topology evidence="1">Multi-pass membrane protein</topology>
    </subcellularLocation>
</comment>
<evidence type="ECO:0000313" key="8">
    <source>
        <dbReference type="Proteomes" id="UP001212997"/>
    </source>
</evidence>
<name>A0AAD5YDG9_9APHY</name>
<evidence type="ECO:0000313" key="7">
    <source>
        <dbReference type="EMBL" id="KAJ3484031.1"/>
    </source>
</evidence>
<dbReference type="InterPro" id="IPR011701">
    <property type="entry name" value="MFS"/>
</dbReference>
<proteinExistence type="predicted"/>
<dbReference type="GO" id="GO:0022857">
    <property type="term" value="F:transmembrane transporter activity"/>
    <property type="evidence" value="ECO:0007669"/>
    <property type="project" value="InterPro"/>
</dbReference>
<dbReference type="GO" id="GO:0016020">
    <property type="term" value="C:membrane"/>
    <property type="evidence" value="ECO:0007669"/>
    <property type="project" value="UniProtKB-SubCell"/>
</dbReference>
<accession>A0AAD5YDG9</accession>
<dbReference type="Proteomes" id="UP001212997">
    <property type="component" value="Unassembled WGS sequence"/>
</dbReference>
<evidence type="ECO:0000256" key="5">
    <source>
        <dbReference type="ARBA" id="ARBA00023136"/>
    </source>
</evidence>
<keyword evidence="2" id="KW-0813">Transport</keyword>
<reference evidence="7" key="1">
    <citation type="submission" date="2022-07" db="EMBL/GenBank/DDBJ databases">
        <title>Genome Sequence of Physisporinus lineatus.</title>
        <authorList>
            <person name="Buettner E."/>
        </authorList>
    </citation>
    <scope>NUCLEOTIDE SEQUENCE</scope>
    <source>
        <strain evidence="7">VT162</strain>
    </source>
</reference>
<evidence type="ECO:0000256" key="3">
    <source>
        <dbReference type="ARBA" id="ARBA00022692"/>
    </source>
</evidence>
<dbReference type="AlphaFoldDB" id="A0AAD5YDG9"/>
<protein>
    <submittedName>
        <fullName evidence="7">Uncharacterized protein</fullName>
    </submittedName>
</protein>
<evidence type="ECO:0000256" key="1">
    <source>
        <dbReference type="ARBA" id="ARBA00004141"/>
    </source>
</evidence>
<keyword evidence="4 6" id="KW-1133">Transmembrane helix</keyword>
<evidence type="ECO:0000256" key="4">
    <source>
        <dbReference type="ARBA" id="ARBA00022989"/>
    </source>
</evidence>
<dbReference type="SUPFAM" id="SSF103473">
    <property type="entry name" value="MFS general substrate transporter"/>
    <property type="match status" value="1"/>
</dbReference>
<dbReference type="Gene3D" id="1.20.1250.20">
    <property type="entry name" value="MFS general substrate transporter like domains"/>
    <property type="match status" value="1"/>
</dbReference>
<sequence>MAAGILSRMEERRGIRAWRWLFYIDGAITICIGFIAVFLLPDYPHNTRWLSPAQRRLAQVRLAEDAGEADKDSSEESAFTGLKLAIKDPKVPIFGLMSCSQLLGCSFAIFFPTLTATLGFSTTNTLLLAAPPWVWATTACLLNARNAGETKV</sequence>
<keyword evidence="3 6" id="KW-0812">Transmembrane</keyword>
<gene>
    <name evidence="7" type="ORF">NLI96_g5903</name>
</gene>
<dbReference type="Pfam" id="PF07690">
    <property type="entry name" value="MFS_1"/>
    <property type="match status" value="1"/>
</dbReference>
<keyword evidence="8" id="KW-1185">Reference proteome</keyword>
<feature type="transmembrane region" description="Helical" evidence="6">
    <location>
        <begin position="91"/>
        <end position="111"/>
    </location>
</feature>
<comment type="caution">
    <text evidence="7">The sequence shown here is derived from an EMBL/GenBank/DDBJ whole genome shotgun (WGS) entry which is preliminary data.</text>
</comment>
<organism evidence="7 8">
    <name type="scientific">Meripilus lineatus</name>
    <dbReference type="NCBI Taxonomy" id="2056292"/>
    <lineage>
        <taxon>Eukaryota</taxon>
        <taxon>Fungi</taxon>
        <taxon>Dikarya</taxon>
        <taxon>Basidiomycota</taxon>
        <taxon>Agaricomycotina</taxon>
        <taxon>Agaricomycetes</taxon>
        <taxon>Polyporales</taxon>
        <taxon>Meripilaceae</taxon>
        <taxon>Meripilus</taxon>
    </lineage>
</organism>